<sequence>MTAPQSDRLTNGPTMGTPHSGFSSSLPSVTPEASTCEVPECNKVFQTRAEYTRHMRYHSRREKCPRCDRGFGTVTHLNRHINDMHQRANIYYCPVTDGKYWRMSGKGKFFSRKENLKRLLRDTHRRTNES</sequence>
<feature type="compositionally biased region" description="Polar residues" evidence="9">
    <location>
        <begin position="20"/>
        <end position="33"/>
    </location>
</feature>
<dbReference type="PROSITE" id="PS00028">
    <property type="entry name" value="ZINC_FINGER_C2H2_1"/>
    <property type="match status" value="2"/>
</dbReference>
<evidence type="ECO:0000256" key="5">
    <source>
        <dbReference type="ARBA" id="ARBA00023015"/>
    </source>
</evidence>
<dbReference type="GO" id="GO:0008270">
    <property type="term" value="F:zinc ion binding"/>
    <property type="evidence" value="ECO:0007669"/>
    <property type="project" value="UniProtKB-KW"/>
</dbReference>
<dbReference type="SMART" id="SM00355">
    <property type="entry name" value="ZnF_C2H2"/>
    <property type="match status" value="2"/>
</dbReference>
<keyword evidence="6" id="KW-0804">Transcription</keyword>
<dbReference type="Pfam" id="PF00096">
    <property type="entry name" value="zf-C2H2"/>
    <property type="match status" value="1"/>
</dbReference>
<dbReference type="Gene3D" id="3.30.160.60">
    <property type="entry name" value="Classic Zinc Finger"/>
    <property type="match status" value="2"/>
</dbReference>
<evidence type="ECO:0000256" key="6">
    <source>
        <dbReference type="ARBA" id="ARBA00023163"/>
    </source>
</evidence>
<dbReference type="SUPFAM" id="SSF57667">
    <property type="entry name" value="beta-beta-alpha zinc fingers"/>
    <property type="match status" value="1"/>
</dbReference>
<dbReference type="Proteomes" id="UP000235672">
    <property type="component" value="Unassembled WGS sequence"/>
</dbReference>
<feature type="region of interest" description="Disordered" evidence="9">
    <location>
        <begin position="1"/>
        <end position="34"/>
    </location>
</feature>
<keyword evidence="2" id="KW-0479">Metal-binding</keyword>
<dbReference type="InterPro" id="IPR013087">
    <property type="entry name" value="Znf_C2H2_type"/>
</dbReference>
<evidence type="ECO:0000313" key="11">
    <source>
        <dbReference type="EMBL" id="PMD14691.1"/>
    </source>
</evidence>
<keyword evidence="3 8" id="KW-0863">Zinc-finger</keyword>
<accession>A0A2J6PKX2</accession>
<evidence type="ECO:0000256" key="7">
    <source>
        <dbReference type="ARBA" id="ARBA00023242"/>
    </source>
</evidence>
<dbReference type="STRING" id="1745343.A0A2J6PKX2"/>
<keyword evidence="4" id="KW-0862">Zinc</keyword>
<protein>
    <recommendedName>
        <fullName evidence="10">C2H2-type domain-containing protein</fullName>
    </recommendedName>
</protein>
<comment type="subcellular location">
    <subcellularLocation>
        <location evidence="1">Nucleus</location>
    </subcellularLocation>
</comment>
<feature type="compositionally biased region" description="Polar residues" evidence="9">
    <location>
        <begin position="1"/>
        <end position="14"/>
    </location>
</feature>
<dbReference type="PANTHER" id="PTHR46179:SF13">
    <property type="entry name" value="C2H2-TYPE DOMAIN-CONTAINING PROTEIN"/>
    <property type="match status" value="1"/>
</dbReference>
<keyword evidence="5" id="KW-0805">Transcription regulation</keyword>
<name>A0A2J6PKX2_9HELO</name>
<feature type="domain" description="C2H2-type" evidence="10">
    <location>
        <begin position="62"/>
        <end position="90"/>
    </location>
</feature>
<dbReference type="InterPro" id="IPR051061">
    <property type="entry name" value="Zinc_finger_trans_reg"/>
</dbReference>
<dbReference type="EMBL" id="KZ613520">
    <property type="protein sequence ID" value="PMD14691.1"/>
    <property type="molecule type" value="Genomic_DNA"/>
</dbReference>
<evidence type="ECO:0000256" key="9">
    <source>
        <dbReference type="SAM" id="MobiDB-lite"/>
    </source>
</evidence>
<reference evidence="11 12" key="1">
    <citation type="submission" date="2016-05" db="EMBL/GenBank/DDBJ databases">
        <title>A degradative enzymes factory behind the ericoid mycorrhizal symbiosis.</title>
        <authorList>
            <consortium name="DOE Joint Genome Institute"/>
            <person name="Martino E."/>
            <person name="Morin E."/>
            <person name="Grelet G."/>
            <person name="Kuo A."/>
            <person name="Kohler A."/>
            <person name="Daghino S."/>
            <person name="Barry K."/>
            <person name="Choi C."/>
            <person name="Cichocki N."/>
            <person name="Clum A."/>
            <person name="Copeland A."/>
            <person name="Hainaut M."/>
            <person name="Haridas S."/>
            <person name="Labutti K."/>
            <person name="Lindquist E."/>
            <person name="Lipzen A."/>
            <person name="Khouja H.-R."/>
            <person name="Murat C."/>
            <person name="Ohm R."/>
            <person name="Olson A."/>
            <person name="Spatafora J."/>
            <person name="Veneault-Fourrey C."/>
            <person name="Henrissat B."/>
            <person name="Grigoriev I."/>
            <person name="Martin F."/>
            <person name="Perotto S."/>
        </authorList>
    </citation>
    <scope>NUCLEOTIDE SEQUENCE [LARGE SCALE GENOMIC DNA]</scope>
    <source>
        <strain evidence="11 12">UAMH 7357</strain>
    </source>
</reference>
<dbReference type="GO" id="GO:0006357">
    <property type="term" value="P:regulation of transcription by RNA polymerase II"/>
    <property type="evidence" value="ECO:0007669"/>
    <property type="project" value="TreeGrafter"/>
</dbReference>
<dbReference type="GO" id="GO:0005634">
    <property type="term" value="C:nucleus"/>
    <property type="evidence" value="ECO:0007669"/>
    <property type="project" value="UniProtKB-SubCell"/>
</dbReference>
<evidence type="ECO:0000259" key="10">
    <source>
        <dbReference type="PROSITE" id="PS50157"/>
    </source>
</evidence>
<evidence type="ECO:0000313" key="12">
    <source>
        <dbReference type="Proteomes" id="UP000235672"/>
    </source>
</evidence>
<organism evidence="11 12">
    <name type="scientific">Hyaloscypha hepaticicola</name>
    <dbReference type="NCBI Taxonomy" id="2082293"/>
    <lineage>
        <taxon>Eukaryota</taxon>
        <taxon>Fungi</taxon>
        <taxon>Dikarya</taxon>
        <taxon>Ascomycota</taxon>
        <taxon>Pezizomycotina</taxon>
        <taxon>Leotiomycetes</taxon>
        <taxon>Helotiales</taxon>
        <taxon>Hyaloscyphaceae</taxon>
        <taxon>Hyaloscypha</taxon>
    </lineage>
</organism>
<evidence type="ECO:0000256" key="4">
    <source>
        <dbReference type="ARBA" id="ARBA00022833"/>
    </source>
</evidence>
<keyword evidence="12" id="KW-1185">Reference proteome</keyword>
<dbReference type="Pfam" id="PF13894">
    <property type="entry name" value="zf-C2H2_4"/>
    <property type="match status" value="1"/>
</dbReference>
<feature type="domain" description="C2H2-type" evidence="10">
    <location>
        <begin position="34"/>
        <end position="63"/>
    </location>
</feature>
<evidence type="ECO:0000256" key="2">
    <source>
        <dbReference type="ARBA" id="ARBA00022723"/>
    </source>
</evidence>
<proteinExistence type="predicted"/>
<evidence type="ECO:0000256" key="3">
    <source>
        <dbReference type="ARBA" id="ARBA00022771"/>
    </source>
</evidence>
<dbReference type="InterPro" id="IPR036236">
    <property type="entry name" value="Znf_C2H2_sf"/>
</dbReference>
<evidence type="ECO:0000256" key="8">
    <source>
        <dbReference type="PROSITE-ProRule" id="PRU00042"/>
    </source>
</evidence>
<dbReference type="OrthoDB" id="3563638at2759"/>
<keyword evidence="7" id="KW-0539">Nucleus</keyword>
<gene>
    <name evidence="11" type="ORF">NA56DRAFT_369822</name>
</gene>
<dbReference type="PROSITE" id="PS50157">
    <property type="entry name" value="ZINC_FINGER_C2H2_2"/>
    <property type="match status" value="2"/>
</dbReference>
<dbReference type="AlphaFoldDB" id="A0A2J6PKX2"/>
<dbReference type="PANTHER" id="PTHR46179">
    <property type="entry name" value="ZINC FINGER PROTEIN"/>
    <property type="match status" value="1"/>
</dbReference>
<evidence type="ECO:0000256" key="1">
    <source>
        <dbReference type="ARBA" id="ARBA00004123"/>
    </source>
</evidence>